<gene>
    <name evidence="1" type="ORF">SDC9_48954</name>
</gene>
<dbReference type="EMBL" id="VSSQ01000890">
    <property type="protein sequence ID" value="MPM02699.1"/>
    <property type="molecule type" value="Genomic_DNA"/>
</dbReference>
<organism evidence="1">
    <name type="scientific">bioreactor metagenome</name>
    <dbReference type="NCBI Taxonomy" id="1076179"/>
    <lineage>
        <taxon>unclassified sequences</taxon>
        <taxon>metagenomes</taxon>
        <taxon>ecological metagenomes</taxon>
    </lineage>
</organism>
<dbReference type="SUPFAM" id="SSF159501">
    <property type="entry name" value="EreA/ChaN-like"/>
    <property type="match status" value="1"/>
</dbReference>
<dbReference type="InterPro" id="IPR052036">
    <property type="entry name" value="Hydrolase/PRTase-associated"/>
</dbReference>
<dbReference type="Gene3D" id="3.30.1870.10">
    <property type="entry name" value="EreA-like, domain 2"/>
    <property type="match status" value="1"/>
</dbReference>
<comment type="caution">
    <text evidence="1">The sequence shown here is derived from an EMBL/GenBank/DDBJ whole genome shotgun (WGS) entry which is preliminary data.</text>
</comment>
<dbReference type="GO" id="GO:0046677">
    <property type="term" value="P:response to antibiotic"/>
    <property type="evidence" value="ECO:0007669"/>
    <property type="project" value="InterPro"/>
</dbReference>
<name>A0A644WGI7_9ZZZZ</name>
<dbReference type="Gene3D" id="1.20.1440.30">
    <property type="entry name" value="Biosynthetic Protein domain"/>
    <property type="match status" value="1"/>
</dbReference>
<dbReference type="AlphaFoldDB" id="A0A644WGI7"/>
<dbReference type="Pfam" id="PF05139">
    <property type="entry name" value="Erythro_esteras"/>
    <property type="match status" value="1"/>
</dbReference>
<dbReference type="PANTHER" id="PTHR31299">
    <property type="entry name" value="ESTERASE, PUTATIVE (AFU_ORTHOLOGUE AFUA_1G05850)-RELATED"/>
    <property type="match status" value="1"/>
</dbReference>
<dbReference type="InterPro" id="IPR007815">
    <property type="entry name" value="Emycin_Estase"/>
</dbReference>
<accession>A0A644WGI7</accession>
<protein>
    <recommendedName>
        <fullName evidence="2">Erythromycin esterase</fullName>
    </recommendedName>
</protein>
<dbReference type="PANTHER" id="PTHR31299:SF0">
    <property type="entry name" value="ESTERASE, PUTATIVE (AFU_ORTHOLOGUE AFUA_1G05850)-RELATED"/>
    <property type="match status" value="1"/>
</dbReference>
<proteinExistence type="predicted"/>
<sequence length="392" mass="44811">MSLSHDEIQAIQKYIYPLRTYEADGGDTRDLNVLDRLIGSSKVVALGEVSHGSSEIFKMKNRIIQYLAANKGFDVFSIEANMPESYKVNDYSVRGEGDPHKLIAGMYFWTWRTEEVLDMVKWMRKFNQPQKSIEFTGFDMQFYEGAVDELIDAFKGNAEAQDKISALNEMLGKIRASSRNNRGLIAVGKEEMEEVKSLLSFLKSSVETSFQTQDKEWLLQNITIIEQYLGKNSFLWRDKCMADNLLWIKNNNPESKFIIWAHNAHIQKTNEMMGDHLSQKLGDDYKTFGFAFFNGSYTAAGNKGLTAYNAIQAYPGTLEYLLEQLNEPIFILDLKKIKTDNPKSCEWLKSQLEFRGVGAMGGMPNEFSDLNVSDNFDYLIFIRTSSPSKLFD</sequence>
<dbReference type="CDD" id="cd14728">
    <property type="entry name" value="Ere-like"/>
    <property type="match status" value="1"/>
</dbReference>
<reference evidence="1" key="1">
    <citation type="submission" date="2019-08" db="EMBL/GenBank/DDBJ databases">
        <authorList>
            <person name="Kucharzyk K."/>
            <person name="Murdoch R.W."/>
            <person name="Higgins S."/>
            <person name="Loffler F."/>
        </authorList>
    </citation>
    <scope>NUCLEOTIDE SEQUENCE</scope>
</reference>
<dbReference type="Gene3D" id="3.40.1660.10">
    <property type="entry name" value="EreA-like (biosynthetic domain)"/>
    <property type="match status" value="1"/>
</dbReference>
<evidence type="ECO:0000313" key="1">
    <source>
        <dbReference type="EMBL" id="MPM02699.1"/>
    </source>
</evidence>
<evidence type="ECO:0008006" key="2">
    <source>
        <dbReference type="Google" id="ProtNLM"/>
    </source>
</evidence>